<dbReference type="GO" id="GO:0000209">
    <property type="term" value="P:protein polyubiquitination"/>
    <property type="evidence" value="ECO:0007669"/>
    <property type="project" value="TreeGrafter"/>
</dbReference>
<feature type="region of interest" description="Disordered" evidence="13">
    <location>
        <begin position="2031"/>
        <end position="2108"/>
    </location>
</feature>
<dbReference type="GO" id="GO:0006511">
    <property type="term" value="P:ubiquitin-dependent protein catabolic process"/>
    <property type="evidence" value="ECO:0007669"/>
    <property type="project" value="TreeGrafter"/>
</dbReference>
<evidence type="ECO:0000256" key="3">
    <source>
        <dbReference type="ARBA" id="ARBA00004906"/>
    </source>
</evidence>
<keyword evidence="8" id="KW-0509">mRNA transport</keyword>
<evidence type="ECO:0000256" key="7">
    <source>
        <dbReference type="ARBA" id="ARBA00022786"/>
    </source>
</evidence>
<dbReference type="Pfam" id="PF00632">
    <property type="entry name" value="HECT"/>
    <property type="match status" value="1"/>
</dbReference>
<feature type="region of interest" description="Disordered" evidence="13">
    <location>
        <begin position="2577"/>
        <end position="2611"/>
    </location>
</feature>
<keyword evidence="6" id="KW-0808">Transferase</keyword>
<keyword evidence="5" id="KW-0813">Transport</keyword>
<dbReference type="VEuPathDB" id="FungiDB:BON22_1257"/>
<accession>A0A061B273</accession>
<comment type="subcellular location">
    <subcellularLocation>
        <location evidence="2">Nucleus</location>
    </subcellularLocation>
</comment>
<dbReference type="InterPro" id="IPR016024">
    <property type="entry name" value="ARM-type_fold"/>
</dbReference>
<dbReference type="GO" id="GO:0005737">
    <property type="term" value="C:cytoplasm"/>
    <property type="evidence" value="ECO:0007669"/>
    <property type="project" value="TreeGrafter"/>
</dbReference>
<feature type="compositionally biased region" description="Basic and acidic residues" evidence="13">
    <location>
        <begin position="2338"/>
        <end position="2365"/>
    </location>
</feature>
<feature type="region of interest" description="Disordered" evidence="13">
    <location>
        <begin position="1637"/>
        <end position="1665"/>
    </location>
</feature>
<evidence type="ECO:0000256" key="12">
    <source>
        <dbReference type="PROSITE-ProRule" id="PRU00104"/>
    </source>
</evidence>
<feature type="region of interest" description="Disordered" evidence="13">
    <location>
        <begin position="1943"/>
        <end position="2007"/>
    </location>
</feature>
<evidence type="ECO:0000256" key="9">
    <source>
        <dbReference type="ARBA" id="ARBA00023242"/>
    </source>
</evidence>
<dbReference type="SUPFAM" id="SSF48371">
    <property type="entry name" value="ARM repeat"/>
    <property type="match status" value="1"/>
</dbReference>
<evidence type="ECO:0000256" key="5">
    <source>
        <dbReference type="ARBA" id="ARBA00022448"/>
    </source>
</evidence>
<evidence type="ECO:0000256" key="8">
    <source>
        <dbReference type="ARBA" id="ARBA00022816"/>
    </source>
</evidence>
<feature type="compositionally biased region" description="Acidic residues" evidence="13">
    <location>
        <begin position="2086"/>
        <end position="2108"/>
    </location>
</feature>
<feature type="region of interest" description="Disordered" evidence="13">
    <location>
        <begin position="1685"/>
        <end position="1715"/>
    </location>
</feature>
<dbReference type="Gene3D" id="3.90.1750.10">
    <property type="entry name" value="Hect, E3 ligase catalytic domains"/>
    <property type="match status" value="1"/>
</dbReference>
<evidence type="ECO:0000313" key="15">
    <source>
        <dbReference type="EMBL" id="CDR41113.1"/>
    </source>
</evidence>
<evidence type="ECO:0000256" key="13">
    <source>
        <dbReference type="SAM" id="MobiDB-lite"/>
    </source>
</evidence>
<feature type="region of interest" description="Disordered" evidence="13">
    <location>
        <begin position="2338"/>
        <end position="2380"/>
    </location>
</feature>
<comment type="catalytic activity">
    <reaction evidence="1">
        <text>S-ubiquitinyl-[E2 ubiquitin-conjugating enzyme]-L-cysteine + [acceptor protein]-L-lysine = [E2 ubiquitin-conjugating enzyme]-L-cysteine + N(6)-ubiquitinyl-[acceptor protein]-L-lysine.</text>
        <dbReference type="EC" id="2.3.2.26"/>
    </reaction>
</comment>
<dbReference type="InterPro" id="IPR010314">
    <property type="entry name" value="E3_Ub_ligase_DUF913"/>
</dbReference>
<feature type="compositionally biased region" description="Polar residues" evidence="13">
    <location>
        <begin position="2577"/>
        <end position="2603"/>
    </location>
</feature>
<dbReference type="GO" id="GO:0061630">
    <property type="term" value="F:ubiquitin protein ligase activity"/>
    <property type="evidence" value="ECO:0007669"/>
    <property type="project" value="UniProtKB-EC"/>
</dbReference>
<dbReference type="InterPro" id="IPR035983">
    <property type="entry name" value="Hect_E3_ubiquitin_ligase"/>
</dbReference>
<dbReference type="Gene3D" id="1.25.10.10">
    <property type="entry name" value="Leucine-rich Repeat Variant"/>
    <property type="match status" value="1"/>
</dbReference>
<sequence length="3347" mass="376251">MLISKRQEKQLGEIAQPLTDLIKQITDAPENDLPELLKKNMKWETSKSSLLNWVPVLNRFDAILERITTKYGLSEENCKPVILKNDDVALLSPVLDFTHMLLDNSTNKSVYASSHRLFDLLNSPTISIAIKAIKCLIIIGKRYMGYKHGMKWFIFERKLSERVLFYTHFLPASTLTSNTGTNDNLSLINFIKESPQIPSKWKHLEFVFYPSDQQIKSSSVALSASQVSGVEASPSLKRARSVQTTPSPSKKKTKNTKIVKGDKVEQFVMSEENVRKLSLQQIFDMGCEKVSPKYWLRFGLEATVAKAFNANSYENIKLRQDLVILKSLSVAFLVLVNNDFDITSRVFEADPTLLSALIDLVNLQNVVPRNVRLAAVQSLECIAAKKTWSSEIVRGLGGSVSHGLVFQNLRVIIKQLKENRSEEVFEEFNLFFFNLIAYLVSTKSLSSILVAAGLIQHLSEFIHLPTDFKGTCAAAIHLLEGLVSGNSDHVTLFRESKGYDKLIAAVGSEIDFALANPGYAGGPPTLSIVHYSISFKQANLIRSLLRFVQHLIQKESGDRARNLFDSPLLGHLNKILLNTSVFGYTLITLAINIVSLIIHNEPTSYPILKEAGVIDIIVDNFESFFGKSADLLLSLPSSIGAIALNNDGLQKVKDKKLIPKLFTIFDNQSFAKVLVQDDSSELLGNAIDELARHYPDFKPIIEDEMISLIDRLPRTGTDSLPRPQIYQSPNGSFYHSKDDEVIENEEGSKPLDTWESIEAAYIMENAAVALGNSIQGRSWVTLMNRVPIQKWIPLITAKNLPFDYLFSNALYPINGALKFFDDERREYAPRELVNEISKRVEKLADYFTSTDECSVFQTLDGDAEKSDDLFNRLITANNVLFAFVDVFCNPSSLSSTRVDQLATFFSDDMGVKLIKNLGKLLKRVAVEESALRTSMPSSVADETMMTQYDDGFPPLRIYQQEPPKDLNTKFDKTSAKFKNSCQVRLVSHRLHTSIVVLFNTLLMLPSTSRQDFTLDSFRGFSVLISQEITSIFADFCDPKLFSKPSLYLDLIYSLQYCLTDPNSDKVITLGAIMFLQAGGFSKIKEGLLHFWEKMNELDATKISEIKDLSYVKDTEESIVISIVMNILVFLNKITVYESLGTVHNSHLFYEGNWSGALTINANNLAASFAVQSKLLGFGVLERILSEHMFGSFEEDQQKAPEAVITEVVKLSKNIYSTSGERNLNQSDGSLFQIDWLRVKTPRSRIQYLMDLGLSQQEASAFISRSGGSLAELESEDIPQGIPSREKWDLVRQNAENLEYTIKEPQLAEPQFEHYHTLTELEDVRQMKNDFIVDQMLLVCQLYPKLASTQIAEFFISSFLGLGKSNVATFETNVLHTILEFIYSFDISAENSKSLSAMLSLFCALVSNDTVFYGSHAALEDFMSFVVEVLKPEYVNCDWFADALSVCVKIVYGSQLPDLEKLEVSSSLAFTPKAPACFKVDSETSSRLFNVIVSVPEITSVRSALPLSRLLSAYASSPVTAIKVSKSGVVQKILKAISYPQLEENERPFALHTSFVYLVRKCCETENNIRDFVAREINRQYQSKSKKDDRVKSRDLLSVVKEASGAVIRAPELFIEEMSKRARFTDFTNSSLKNLTTKLIDSSQDDEKTEIENAPSTGGDPGSSLKDHTGIVHLLLTELMSTSKNDWYTDPPLTEKETEQFQKEKEKSETAKPPKSDITKNKHCAYMIFLLKVITELLVSYKQSKLEFLTFSKKQLFQVSVDDSPKPRSTSLNFFLHQLITDVAADVPEGERERKKAISDLAQGAIIAFVSTVDQTTIKVDPKKVDPDMTFIRKFTTDTIHKVIKDAAASAMSLKAMTLRVSSLCRLFESLLKPTREKYLDSNTVEFDSYHIAVTVIESNLQTTLSTILSEVDLNYAGHAFLLDSILSVMSSLADVKVRHQDLFRSSNPSSGVDEEEVEEDENDFKDETPDLFQNSTLGMYDVAEIDSEEEGFDDENASYDEEDEEDIEDLEEAMAGDGSIEIVYSEEDDDLDDEPHMLESDDGEVVDSDGSSSDNSEDETSDSESDSDEDMEDHDDDGYIRYDIVPDLDDLSGDDDDNSEEGDFLTDEEAEIVLESDIDDTLDQLANDEVDEPQRGSNSAIVSRNGVISVDLDADLDEALNVGSGSQNTNNRWRVVQGGFDDIRDESEEDVESMFNSDDEDSLGDIQELIGSSRLFSRPDRIRARSAHSSSLNGTGVVNLSHLFHQRYHGNSGSPSSLEAYYNYFVDFVERAHGRTGFDFLPTGLGRRGPSELKIMPTRERYNTFASTFFNKNDPSRVVNSIINRAFAPSLEAFEAKRREEDARRQEEENKRKAEEEERRRKLAEEQANAEIAGEIQSGTESNREPVWVMVGDRQVDIRGTEIDPEFFEALPDYMREDVLTQHIRERRAQASQDGHANREIDQDFLDALPDNIREEILTQEVVDNRLRAAAAANGAADATEDAGNLTEQAADPVKKDEKQKMFFTPLLDKAGVASLLRYIFSPRSFNGRRHLYSLLGQLCINKQTRAEVLGLLLAILQDGIASQDALEKTFSQISMRSRQPVQGSTSGVSKISGTPRTPSTPLQPKGSHVHMSTPLRGSPFVIACQVLEALQFLLESDPQLRYFFLTEHEPITLSKKGASAKKPHLVKPSKYPLNTLLSLLELSLVKEKSVLMDLLSRIIQITTRPLTAMKKVQDSKDNKKKIELPNIVGGSLKNVVTILVSDDCSSRTFQQTLSAMQNLLVVKAHNVFSNELSRHATGLAETLIADLRVMVDLLAKNGEDSTDFDADIMLKFTSSSSVQSKLLRVLTALDYLFGGKAGADGDEQSVENKELTKLYNNLSLGSLWGSLSDALDLFEANKNITHMATTVLPLIEALMVVCKHSKVKELQAKDALKYESQKCDFTNERIEDLFFSFTNKHKKILNQMVRSNAKLMSGPFAMLVKNPKILEFDNKKNYFDRQLHVDDSEKVTLAVNVSRDQVFLDSYRSLFFKPKEEFRNAKLDISFKNEAGVDAGGVTREWYQVLSRQMFNPDYALFLPVASDKTTFHPNRTSWVNPEHLSFFKFIGRVIGKALYDGCFLDCHFSRDVYKSILGRPVSLKDLETIDLEYYNSLMWMLENDITDVIIETFSVETDDYGEVKTIDLVPGGRDISVTEENKHEYVRLVVEYRLQKSVEEQVDNFLQGFHEVIPKELIAIFDEQELELLISGLPDIDVDDWKNNTTYVNYNSNSKEVGYFWRAVRSFDKEERAKLLQFATGTSKVPLNGFKELEGASGATKFSIHKDFGRTDRLPQSHTCFNQIDLPAYDSYETLRRALLIAITEGHEGFGLA</sequence>
<dbReference type="FunFam" id="3.90.1750.10:FF:000003">
    <property type="entry name" value="E3 ubiquitin-protein ligase UPL1"/>
    <property type="match status" value="1"/>
</dbReference>
<dbReference type="InterPro" id="IPR050409">
    <property type="entry name" value="E3_ubiq-protein_ligase"/>
</dbReference>
<evidence type="ECO:0000259" key="14">
    <source>
        <dbReference type="PROSITE" id="PS50237"/>
    </source>
</evidence>
<keyword evidence="7 12" id="KW-0833">Ubl conjugation pathway</keyword>
<dbReference type="InterPro" id="IPR011989">
    <property type="entry name" value="ARM-like"/>
</dbReference>
<evidence type="ECO:0000256" key="1">
    <source>
        <dbReference type="ARBA" id="ARBA00000885"/>
    </source>
</evidence>
<comment type="pathway">
    <text evidence="3">Protein modification; protein ubiquitination.</text>
</comment>
<dbReference type="Pfam" id="PF06025">
    <property type="entry name" value="DUF913"/>
    <property type="match status" value="1"/>
</dbReference>
<dbReference type="Gene3D" id="3.30.2160.10">
    <property type="entry name" value="Hect, E3 ligase catalytic domain"/>
    <property type="match status" value="1"/>
</dbReference>
<dbReference type="InterPro" id="IPR025527">
    <property type="entry name" value="HUWE1/Rev1_UBM"/>
</dbReference>
<feature type="compositionally biased region" description="Acidic residues" evidence="13">
    <location>
        <begin position="1952"/>
        <end position="1964"/>
    </location>
</feature>
<feature type="domain" description="HECT" evidence="14">
    <location>
        <begin position="3011"/>
        <end position="3347"/>
    </location>
</feature>
<feature type="active site" description="Glycyl thioester intermediate" evidence="12">
    <location>
        <position position="3314"/>
    </location>
</feature>
<keyword evidence="9" id="KW-0539">Nucleus</keyword>
<dbReference type="GO" id="GO:0051028">
    <property type="term" value="P:mRNA transport"/>
    <property type="evidence" value="ECO:0007669"/>
    <property type="project" value="UniProtKB-KW"/>
</dbReference>
<evidence type="ECO:0000256" key="10">
    <source>
        <dbReference type="ARBA" id="ARBA00034494"/>
    </source>
</evidence>
<reference evidence="15" key="1">
    <citation type="journal article" date="2014" name="Genome Announc.">
        <title>Genome sequence of the yeast Cyberlindnera fabianii (Hansenula fabianii).</title>
        <authorList>
            <person name="Freel K.C."/>
            <person name="Sarilar V."/>
            <person name="Neuveglise C."/>
            <person name="Devillers H."/>
            <person name="Friedrich A."/>
            <person name="Schacherer J."/>
        </authorList>
    </citation>
    <scope>NUCLEOTIDE SEQUENCE</scope>
    <source>
        <strain evidence="15">YJS4271</strain>
    </source>
</reference>
<dbReference type="Pfam" id="PF14377">
    <property type="entry name" value="UBM"/>
    <property type="match status" value="2"/>
</dbReference>
<evidence type="ECO:0000256" key="6">
    <source>
        <dbReference type="ARBA" id="ARBA00022679"/>
    </source>
</evidence>
<dbReference type="Gene3D" id="3.30.2410.10">
    <property type="entry name" value="Hect, E3 ligase catalytic domain"/>
    <property type="match status" value="1"/>
</dbReference>
<evidence type="ECO:0000256" key="2">
    <source>
        <dbReference type="ARBA" id="ARBA00004123"/>
    </source>
</evidence>
<protein>
    <recommendedName>
        <fullName evidence="4">HECT-type E3 ubiquitin transferase</fullName>
        <ecNumber evidence="4">2.3.2.26</ecNumber>
    </recommendedName>
    <alternativeName>
        <fullName evidence="11">HECT-type E3 ubiquitin transferase TOM1</fullName>
    </alternativeName>
</protein>
<organism evidence="15">
    <name type="scientific">Cyberlindnera fabianii</name>
    <name type="common">Yeast</name>
    <name type="synonym">Hansenula fabianii</name>
    <dbReference type="NCBI Taxonomy" id="36022"/>
    <lineage>
        <taxon>Eukaryota</taxon>
        <taxon>Fungi</taxon>
        <taxon>Dikarya</taxon>
        <taxon>Ascomycota</taxon>
        <taxon>Saccharomycotina</taxon>
        <taxon>Saccharomycetes</taxon>
        <taxon>Phaffomycetales</taxon>
        <taxon>Phaffomycetaceae</taxon>
        <taxon>Cyberlindnera</taxon>
    </lineage>
</organism>
<dbReference type="SMART" id="SM00119">
    <property type="entry name" value="HECTc"/>
    <property type="match status" value="1"/>
</dbReference>
<dbReference type="PROSITE" id="PS50237">
    <property type="entry name" value="HECT"/>
    <property type="match status" value="1"/>
</dbReference>
<dbReference type="EC" id="2.3.2.26" evidence="4"/>
<evidence type="ECO:0000256" key="11">
    <source>
        <dbReference type="ARBA" id="ARBA00076267"/>
    </source>
</evidence>
<proteinExistence type="inferred from homology"/>
<dbReference type="CDD" id="cd00078">
    <property type="entry name" value="HECTc"/>
    <property type="match status" value="1"/>
</dbReference>
<dbReference type="Pfam" id="PF06012">
    <property type="entry name" value="DUF908"/>
    <property type="match status" value="1"/>
</dbReference>
<dbReference type="SUPFAM" id="SSF56204">
    <property type="entry name" value="Hect, E3 ligase catalytic domain"/>
    <property type="match status" value="1"/>
</dbReference>
<dbReference type="FunFam" id="3.30.2410.10:FF:000004">
    <property type="entry name" value="E3 ubiquitin-protein ligase HUWE1, variant"/>
    <property type="match status" value="1"/>
</dbReference>
<dbReference type="GO" id="GO:0005634">
    <property type="term" value="C:nucleus"/>
    <property type="evidence" value="ECO:0007669"/>
    <property type="project" value="UniProtKB-SubCell"/>
</dbReference>
<feature type="compositionally biased region" description="Basic and acidic residues" evidence="13">
    <location>
        <begin position="1692"/>
        <end position="1715"/>
    </location>
</feature>
<evidence type="ECO:0000256" key="4">
    <source>
        <dbReference type="ARBA" id="ARBA00012485"/>
    </source>
</evidence>
<name>A0A061B273_CYBFA</name>
<dbReference type="OrthoDB" id="8068875at2759"/>
<feature type="region of interest" description="Disordered" evidence="13">
    <location>
        <begin position="234"/>
        <end position="255"/>
    </location>
</feature>
<dbReference type="InterPro" id="IPR010309">
    <property type="entry name" value="E3_Ub_ligase_DUF908"/>
</dbReference>
<feature type="compositionally biased region" description="Acidic residues" evidence="13">
    <location>
        <begin position="2055"/>
        <end position="2076"/>
    </location>
</feature>
<dbReference type="UniPathway" id="UPA00143"/>
<comment type="similarity">
    <text evidence="10">Belongs to the UPL family. TOM1/PTR1 subfamily.</text>
</comment>
<dbReference type="EMBL" id="LK052891">
    <property type="protein sequence ID" value="CDR41113.1"/>
    <property type="molecule type" value="Genomic_DNA"/>
</dbReference>
<dbReference type="InterPro" id="IPR000569">
    <property type="entry name" value="HECT_dom"/>
</dbReference>
<dbReference type="PANTHER" id="PTHR11254:SF67">
    <property type="entry name" value="E3 UBIQUITIN-PROTEIN LIGASE HUWE1"/>
    <property type="match status" value="1"/>
</dbReference>
<dbReference type="FunFam" id="3.30.2160.10:FF:000001">
    <property type="entry name" value="E3 ubiquitin-protein ligase NEDD4-like"/>
    <property type="match status" value="1"/>
</dbReference>
<feature type="compositionally biased region" description="Acidic residues" evidence="13">
    <location>
        <begin position="1983"/>
        <end position="2007"/>
    </location>
</feature>
<gene>
    <name evidence="15" type="ORF">CYFA0S_06e01926g</name>
</gene>
<dbReference type="PANTHER" id="PTHR11254">
    <property type="entry name" value="HECT DOMAIN UBIQUITIN-PROTEIN LIGASE"/>
    <property type="match status" value="1"/>
</dbReference>
<dbReference type="PhylomeDB" id="A0A061B273"/>